<dbReference type="InterPro" id="IPR005027">
    <property type="entry name" value="Glyco_trans_43"/>
</dbReference>
<dbReference type="GO" id="GO:0050650">
    <property type="term" value="P:chondroitin sulfate proteoglycan biosynthetic process"/>
    <property type="evidence" value="ECO:0007669"/>
    <property type="project" value="TreeGrafter"/>
</dbReference>
<comment type="cofactor">
    <cofactor evidence="11 12">
        <name>Mn(2+)</name>
        <dbReference type="ChEBI" id="CHEBI:29035"/>
    </cofactor>
</comment>
<dbReference type="UniPathway" id="UPA00378"/>
<comment type="catalytic activity">
    <reaction evidence="10 12">
        <text>3-O-(beta-D-galactosyl-(1-&gt;3)-beta-D-galactosyl-(1-&gt;4)-beta-D-xylosyl)-L-seryl-[protein] + UDP-alpha-D-glucuronate = 3-O-(beta-D-GlcA-(1-&gt;3)-beta-D-Gal-(1-&gt;3)-beta-D-Gal-(1-&gt;4)-beta-D-Xyl)-L-seryl-[protein] + UDP + H(+)</text>
        <dbReference type="Rhea" id="RHEA:24168"/>
        <dbReference type="Rhea" id="RHEA-COMP:12571"/>
        <dbReference type="Rhea" id="RHEA-COMP:12573"/>
        <dbReference type="ChEBI" id="CHEBI:15378"/>
        <dbReference type="ChEBI" id="CHEBI:58052"/>
        <dbReference type="ChEBI" id="CHEBI:58223"/>
        <dbReference type="ChEBI" id="CHEBI:132090"/>
        <dbReference type="ChEBI" id="CHEBI:132093"/>
        <dbReference type="EC" id="2.4.1.135"/>
    </reaction>
</comment>
<dbReference type="SUPFAM" id="SSF53448">
    <property type="entry name" value="Nucleotide-diphospho-sugar transferases"/>
    <property type="match status" value="1"/>
</dbReference>
<comment type="similarity">
    <text evidence="2 12">Belongs to the glycosyltransferase 43 family.</text>
</comment>
<evidence type="ECO:0000256" key="1">
    <source>
        <dbReference type="ARBA" id="ARBA00004606"/>
    </source>
</evidence>
<name>F1LB79_ASCSU</name>
<dbReference type="InterPro" id="IPR029044">
    <property type="entry name" value="Nucleotide-diphossugar_trans"/>
</dbReference>
<keyword evidence="9" id="KW-0325">Glycoprotein</keyword>
<keyword evidence="4 12" id="KW-0808">Transferase</keyword>
<dbReference type="EMBL" id="JI176147">
    <property type="protein sequence ID" value="ADY47383.1"/>
    <property type="molecule type" value="mRNA"/>
</dbReference>
<reference evidence="13" key="1">
    <citation type="journal article" date="2011" name="Genome Res.">
        <title>Deep small RNA sequencing from the nematode Ascaris reveals conservation, functional diversification, and novel developmental profiles.</title>
        <authorList>
            <person name="Wang J."/>
            <person name="Czech B."/>
            <person name="Crunk A."/>
            <person name="Wallace A."/>
            <person name="Mitreva M."/>
            <person name="Hannon G.J."/>
            <person name="Davis R.E."/>
        </authorList>
    </citation>
    <scope>NUCLEOTIDE SEQUENCE</scope>
</reference>
<dbReference type="GO" id="GO:0015018">
    <property type="term" value="F:galactosylgalactosylxylosylprotein 3-beta-glucuronosyltransferase activity"/>
    <property type="evidence" value="ECO:0007669"/>
    <property type="project" value="UniProtKB-UniRule"/>
</dbReference>
<keyword evidence="12" id="KW-0333">Golgi apparatus</keyword>
<feature type="transmembrane region" description="Helical" evidence="12">
    <location>
        <begin position="14"/>
        <end position="32"/>
    </location>
</feature>
<dbReference type="GO" id="GO:0046872">
    <property type="term" value="F:metal ion binding"/>
    <property type="evidence" value="ECO:0007669"/>
    <property type="project" value="UniProtKB-KW"/>
</dbReference>
<keyword evidence="8 12" id="KW-0472">Membrane</keyword>
<protein>
    <recommendedName>
        <fullName evidence="3 12">Galactosylgalactosylxylosylprotein 3-beta-glucuronosyltransferase</fullName>
        <ecNumber evidence="3 12">2.4.1.135</ecNumber>
    </recommendedName>
</protein>
<dbReference type="PANTHER" id="PTHR10896">
    <property type="entry name" value="GALACTOSYLGALACTOSYLXYLOSYLPROTEIN 3-BETA-GLUCURONOSYLTRANSFERASE BETA-1,3-GLUCURONYLTRANSFERASE"/>
    <property type="match status" value="1"/>
</dbReference>
<feature type="binding site" evidence="11">
    <location>
        <position position="164"/>
    </location>
    <ligand>
        <name>Mn(2+)</name>
        <dbReference type="ChEBI" id="CHEBI:29035"/>
    </ligand>
</feature>
<evidence type="ECO:0000256" key="6">
    <source>
        <dbReference type="ARBA" id="ARBA00022968"/>
    </source>
</evidence>
<keyword evidence="5 12" id="KW-0812">Transmembrane</keyword>
<dbReference type="GO" id="GO:0005975">
    <property type="term" value="P:carbohydrate metabolic process"/>
    <property type="evidence" value="ECO:0007669"/>
    <property type="project" value="TreeGrafter"/>
</dbReference>
<dbReference type="Gene3D" id="3.90.550.10">
    <property type="entry name" value="Spore Coat Polysaccharide Biosynthesis Protein SpsA, Chain A"/>
    <property type="match status" value="1"/>
</dbReference>
<evidence type="ECO:0000256" key="4">
    <source>
        <dbReference type="ARBA" id="ARBA00022679"/>
    </source>
</evidence>
<evidence type="ECO:0000256" key="10">
    <source>
        <dbReference type="ARBA" id="ARBA00047979"/>
    </source>
</evidence>
<comment type="subcellular location">
    <subcellularLocation>
        <location evidence="12">Golgi apparatus membrane</location>
        <topology evidence="12">Single-pass type II membrane protein</topology>
    </subcellularLocation>
    <subcellularLocation>
        <location evidence="1">Membrane</location>
        <topology evidence="1">Single-pass type II membrane protein</topology>
    </subcellularLocation>
</comment>
<evidence type="ECO:0000256" key="9">
    <source>
        <dbReference type="ARBA" id="ARBA00023180"/>
    </source>
</evidence>
<dbReference type="PANTHER" id="PTHR10896:SF30">
    <property type="entry name" value="GALACTOSYLGALACTOSYLXYLOSYLPROTEIN 3-BETA-GLUCURONOSYLTRANSFERASE"/>
    <property type="match status" value="1"/>
</dbReference>
<proteinExistence type="evidence at transcript level"/>
<evidence type="ECO:0000256" key="5">
    <source>
        <dbReference type="ARBA" id="ARBA00022692"/>
    </source>
</evidence>
<dbReference type="Pfam" id="PF03360">
    <property type="entry name" value="Glyco_transf_43"/>
    <property type="match status" value="1"/>
</dbReference>
<evidence type="ECO:0000256" key="2">
    <source>
        <dbReference type="ARBA" id="ARBA00007706"/>
    </source>
</evidence>
<keyword evidence="11 12" id="KW-0479">Metal-binding</keyword>
<organism evidence="13">
    <name type="scientific">Ascaris suum</name>
    <name type="common">Pig roundworm</name>
    <name type="synonym">Ascaris lumbricoides</name>
    <dbReference type="NCBI Taxonomy" id="6253"/>
    <lineage>
        <taxon>Eukaryota</taxon>
        <taxon>Metazoa</taxon>
        <taxon>Ecdysozoa</taxon>
        <taxon>Nematoda</taxon>
        <taxon>Chromadorea</taxon>
        <taxon>Rhabditida</taxon>
        <taxon>Spirurina</taxon>
        <taxon>Ascaridomorpha</taxon>
        <taxon>Ascaridoidea</taxon>
        <taxon>Ascarididae</taxon>
        <taxon>Ascaris</taxon>
    </lineage>
</organism>
<evidence type="ECO:0000256" key="8">
    <source>
        <dbReference type="ARBA" id="ARBA00023136"/>
    </source>
</evidence>
<keyword evidence="11 12" id="KW-0464">Manganese</keyword>
<evidence type="ECO:0000313" key="13">
    <source>
        <dbReference type="EMBL" id="ADY47383.1"/>
    </source>
</evidence>
<keyword evidence="6 12" id="KW-0735">Signal-anchor</keyword>
<evidence type="ECO:0000256" key="3">
    <source>
        <dbReference type="ARBA" id="ARBA00012641"/>
    </source>
</evidence>
<comment type="pathway">
    <text evidence="12">Protein modification; protein glycosylation.</text>
</comment>
<evidence type="ECO:0000256" key="12">
    <source>
        <dbReference type="RuleBase" id="RU363127"/>
    </source>
</evidence>
<accession>F1LB79</accession>
<evidence type="ECO:0000256" key="11">
    <source>
        <dbReference type="PIRSR" id="PIRSR605027-3"/>
    </source>
</evidence>
<dbReference type="GO" id="GO:0000139">
    <property type="term" value="C:Golgi membrane"/>
    <property type="evidence" value="ECO:0007669"/>
    <property type="project" value="UniProtKB-SubCell"/>
</dbReference>
<dbReference type="AlphaFoldDB" id="F1LB79"/>
<keyword evidence="7 12" id="KW-1133">Transmembrane helix</keyword>
<dbReference type="EC" id="2.4.1.135" evidence="3 12"/>
<evidence type="ECO:0000256" key="7">
    <source>
        <dbReference type="ARBA" id="ARBA00022989"/>
    </source>
</evidence>
<sequence length="312" mass="35865">MFLIKIQLHKLRRWIYMLFLLESFLSVVHFVGSEMEMQMNRTYCSLSLYALKLDDYKGQPLIIVITPTRKTLTRLPDMTRLAQTLTLTHHIAWVVIENGISRADPIERLLKRSSIPFCYLVSPIIDLSFQESWRWTAREFGLKFVTQQFATFSNHAVIYFADDDGAYDLRIFDSYIRNVQTIGVWAIGLAGKEAIVAPAVDTNGVVNGWLTKEHQDSQWPLDAPGFAINLRVLLNHTNFILGDCKMPLPQECLLSQLGLTKENAKPFGYNVVPRDVLAWQPTTVFKLKDPTKEYPTYGYVVEYDPPNRPENT</sequence>